<dbReference type="Gene3D" id="1.10.10.60">
    <property type="entry name" value="Homeodomain-like"/>
    <property type="match status" value="1"/>
</dbReference>
<dbReference type="CDD" id="cd02335">
    <property type="entry name" value="ZZ_ADA2"/>
    <property type="match status" value="1"/>
</dbReference>
<dbReference type="Pfam" id="PF00249">
    <property type="entry name" value="Myb_DNA-binding"/>
    <property type="match status" value="1"/>
</dbReference>
<keyword evidence="6" id="KW-0804">Transcription</keyword>
<dbReference type="InterPro" id="IPR041983">
    <property type="entry name" value="ADA2-like_ZZ"/>
</dbReference>
<evidence type="ECO:0000259" key="10">
    <source>
        <dbReference type="PROSITE" id="PS50090"/>
    </source>
</evidence>
<dbReference type="GO" id="GO:0070461">
    <property type="term" value="C:SAGA-type complex"/>
    <property type="evidence" value="ECO:0007669"/>
    <property type="project" value="TreeGrafter"/>
</dbReference>
<feature type="domain" description="SWIRM" evidence="12">
    <location>
        <begin position="491"/>
        <end position="587"/>
    </location>
</feature>
<evidence type="ECO:0000256" key="2">
    <source>
        <dbReference type="ARBA" id="ARBA00022723"/>
    </source>
</evidence>
<keyword evidence="3 8" id="KW-0863">Zinc-finger</keyword>
<evidence type="ECO:0000256" key="7">
    <source>
        <dbReference type="ARBA" id="ARBA00023242"/>
    </source>
</evidence>
<protein>
    <submittedName>
        <fullName evidence="14">Transcriptional adapter ada2</fullName>
    </submittedName>
</protein>
<evidence type="ECO:0000259" key="13">
    <source>
        <dbReference type="PROSITE" id="PS51293"/>
    </source>
</evidence>
<dbReference type="InterPro" id="IPR001005">
    <property type="entry name" value="SANT/Myb"/>
</dbReference>
<dbReference type="InterPro" id="IPR009057">
    <property type="entry name" value="Homeodomain-like_sf"/>
</dbReference>
<feature type="region of interest" description="Disordered" evidence="9">
    <location>
        <begin position="446"/>
        <end position="501"/>
    </location>
</feature>
<evidence type="ECO:0000256" key="8">
    <source>
        <dbReference type="PROSITE-ProRule" id="PRU00228"/>
    </source>
</evidence>
<feature type="domain" description="Myb-like" evidence="10">
    <location>
        <begin position="90"/>
        <end position="133"/>
    </location>
</feature>
<evidence type="ECO:0000313" key="15">
    <source>
        <dbReference type="Proteomes" id="UP000292702"/>
    </source>
</evidence>
<feature type="domain" description="ZZ-type" evidence="11">
    <location>
        <begin position="22"/>
        <end position="83"/>
    </location>
</feature>
<keyword evidence="7" id="KW-0539">Nucleus</keyword>
<feature type="domain" description="SANT" evidence="13">
    <location>
        <begin position="85"/>
        <end position="137"/>
    </location>
</feature>
<dbReference type="SMART" id="SM00717">
    <property type="entry name" value="SANT"/>
    <property type="match status" value="1"/>
</dbReference>
<reference evidence="14 15" key="1">
    <citation type="submission" date="2018-11" db="EMBL/GenBank/DDBJ databases">
        <title>Genome assembly of Steccherinum ochraceum LE-BIN_3174, the white-rot fungus of the Steccherinaceae family (The Residual Polyporoid clade, Polyporales, Basidiomycota).</title>
        <authorList>
            <person name="Fedorova T.V."/>
            <person name="Glazunova O.A."/>
            <person name="Landesman E.O."/>
            <person name="Moiseenko K.V."/>
            <person name="Psurtseva N.V."/>
            <person name="Savinova O.S."/>
            <person name="Shakhova N.V."/>
            <person name="Tyazhelova T.V."/>
            <person name="Vasina D.V."/>
        </authorList>
    </citation>
    <scope>NUCLEOTIDE SEQUENCE [LARGE SCALE GENOMIC DNA]</scope>
    <source>
        <strain evidence="14 15">LE-BIN_3174</strain>
    </source>
</reference>
<keyword evidence="4" id="KW-0862">Zinc</keyword>
<dbReference type="Proteomes" id="UP000292702">
    <property type="component" value="Unassembled WGS sequence"/>
</dbReference>
<organism evidence="14 15">
    <name type="scientific">Steccherinum ochraceum</name>
    <dbReference type="NCBI Taxonomy" id="92696"/>
    <lineage>
        <taxon>Eukaryota</taxon>
        <taxon>Fungi</taxon>
        <taxon>Dikarya</taxon>
        <taxon>Basidiomycota</taxon>
        <taxon>Agaricomycotina</taxon>
        <taxon>Agaricomycetes</taxon>
        <taxon>Polyporales</taxon>
        <taxon>Steccherinaceae</taxon>
        <taxon>Steccherinum</taxon>
    </lineage>
</organism>
<dbReference type="Gene3D" id="1.10.10.10">
    <property type="entry name" value="Winged helix-like DNA-binding domain superfamily/Winged helix DNA-binding domain"/>
    <property type="match status" value="1"/>
</dbReference>
<dbReference type="Pfam" id="PF25299">
    <property type="entry name" value="ZZ_ADA2"/>
    <property type="match status" value="1"/>
</dbReference>
<dbReference type="GO" id="GO:0006338">
    <property type="term" value="P:chromatin remodeling"/>
    <property type="evidence" value="ECO:0007669"/>
    <property type="project" value="TreeGrafter"/>
</dbReference>
<dbReference type="InterPro" id="IPR017884">
    <property type="entry name" value="SANT_dom"/>
</dbReference>
<dbReference type="InterPro" id="IPR055141">
    <property type="entry name" value="TADA2A_B-like_dom"/>
</dbReference>
<dbReference type="AlphaFoldDB" id="A0A4R0RR38"/>
<dbReference type="SUPFAM" id="SSF46689">
    <property type="entry name" value="Homeodomain-like"/>
    <property type="match status" value="2"/>
</dbReference>
<evidence type="ECO:0000256" key="3">
    <source>
        <dbReference type="ARBA" id="ARBA00022771"/>
    </source>
</evidence>
<dbReference type="STRING" id="92696.A0A4R0RR38"/>
<dbReference type="GO" id="GO:0005634">
    <property type="term" value="C:nucleus"/>
    <property type="evidence" value="ECO:0007669"/>
    <property type="project" value="UniProtKB-SubCell"/>
</dbReference>
<dbReference type="GO" id="GO:0008270">
    <property type="term" value="F:zinc ion binding"/>
    <property type="evidence" value="ECO:0007669"/>
    <property type="project" value="UniProtKB-KW"/>
</dbReference>
<dbReference type="CDD" id="cd00167">
    <property type="entry name" value="SANT"/>
    <property type="match status" value="1"/>
</dbReference>
<keyword evidence="15" id="KW-1185">Reference proteome</keyword>
<dbReference type="FunFam" id="1.10.10.10:FF:000087">
    <property type="entry name" value="Transcriptional adapter 2"/>
    <property type="match status" value="1"/>
</dbReference>
<keyword evidence="5" id="KW-0805">Transcription regulation</keyword>
<dbReference type="PROSITE" id="PS50090">
    <property type="entry name" value="MYB_LIKE"/>
    <property type="match status" value="1"/>
</dbReference>
<feature type="compositionally biased region" description="Basic and acidic residues" evidence="9">
    <location>
        <begin position="273"/>
        <end position="291"/>
    </location>
</feature>
<dbReference type="PROSITE" id="PS51293">
    <property type="entry name" value="SANT"/>
    <property type="match status" value="1"/>
</dbReference>
<feature type="compositionally biased region" description="Acidic residues" evidence="9">
    <location>
        <begin position="293"/>
        <end position="302"/>
    </location>
</feature>
<dbReference type="PROSITE" id="PS50934">
    <property type="entry name" value="SWIRM"/>
    <property type="match status" value="1"/>
</dbReference>
<dbReference type="InterPro" id="IPR000433">
    <property type="entry name" value="Znf_ZZ"/>
</dbReference>
<dbReference type="GO" id="GO:0006357">
    <property type="term" value="P:regulation of transcription by RNA polymerase II"/>
    <property type="evidence" value="ECO:0007669"/>
    <property type="project" value="TreeGrafter"/>
</dbReference>
<dbReference type="GO" id="GO:0003682">
    <property type="term" value="F:chromatin binding"/>
    <property type="evidence" value="ECO:0007669"/>
    <property type="project" value="TreeGrafter"/>
</dbReference>
<accession>A0A4R0RR38</accession>
<dbReference type="OrthoDB" id="270417at2759"/>
<keyword evidence="2" id="KW-0479">Metal-binding</keyword>
<dbReference type="PANTHER" id="PTHR12374">
    <property type="entry name" value="TRANSCRIPTIONAL ADAPTOR 2 ADA2 -RELATED"/>
    <property type="match status" value="1"/>
</dbReference>
<comment type="subcellular location">
    <subcellularLocation>
        <location evidence="1">Nucleus</location>
    </subcellularLocation>
</comment>
<evidence type="ECO:0000256" key="9">
    <source>
        <dbReference type="SAM" id="MobiDB-lite"/>
    </source>
</evidence>
<dbReference type="InterPro" id="IPR007526">
    <property type="entry name" value="SWIRM"/>
</dbReference>
<evidence type="ECO:0000256" key="6">
    <source>
        <dbReference type="ARBA" id="ARBA00023163"/>
    </source>
</evidence>
<dbReference type="InterPro" id="IPR036388">
    <property type="entry name" value="WH-like_DNA-bd_sf"/>
</dbReference>
<evidence type="ECO:0000256" key="4">
    <source>
        <dbReference type="ARBA" id="ARBA00022833"/>
    </source>
</evidence>
<feature type="region of interest" description="Disordered" evidence="9">
    <location>
        <begin position="248"/>
        <end position="304"/>
    </location>
</feature>
<dbReference type="FunFam" id="1.10.10.60:FF:000115">
    <property type="entry name" value="Transcriptional adapter 2"/>
    <property type="match status" value="1"/>
</dbReference>
<evidence type="ECO:0000256" key="1">
    <source>
        <dbReference type="ARBA" id="ARBA00004123"/>
    </source>
</evidence>
<feature type="compositionally biased region" description="Basic and acidic residues" evidence="9">
    <location>
        <begin position="460"/>
        <end position="475"/>
    </location>
</feature>
<evidence type="ECO:0000259" key="11">
    <source>
        <dbReference type="PROSITE" id="PS50135"/>
    </source>
</evidence>
<evidence type="ECO:0000256" key="5">
    <source>
        <dbReference type="ARBA" id="ARBA00023015"/>
    </source>
</evidence>
<sequence length="711" mass="80302">MTVTHRKRQHQPEEIQTVNEPGLQIECDGCQCDLTHSIRIKCADPVCEPGDGVDICPSCFCAGKEFGPHKRTHAYRVVELHSYPIFTEDWGADEELLLLEGISSQGLGNWQAIAEHVGTRSKEEVEQHYKEAYINSPHWPLPRMDAEFNVDPSEFQERKRRRISTMNSNPPPAPKVAPTSAPGVHEVATFLPGRLEFEHELDNEAEDLVKDLEFGVCLEWGGDGIVEDENDLEVKARVKWEEEMRAYREAQPTTGKRLPNGLPNGFLNGFHHFNGDTPKRGTPRPEPKTEDSASNEDEEADEPVVPLPIETPESLAFKLTLLEMYNQRVEKRQENKALMFNRGLLNYKQMQAADKKRPKEEKDAVVRLRPFAKLQTSEDFEAFVADLMYESLLRKRVQELQHYRRMGLTTAADIEKYEADVVKRASALSKTQIKANLSTSFFAGERLHLRPPGRGASADPRSHSESRKSHERELTPKVGGATPAGVSGTGPPTRKMPAPLNLANSPSLHLLTPEEQTLCSQLRILPKPYLVIKETLVREYARRGGKLRRREARDLVKIDVNKTSRVWDFLVQAGFMKLGSADPLASQNQSQGDAASRISATPSLTTLHNYTSNSSERPIFNTHAFHLTTPDPYVTLYESDNALVPLIALRLAFTWPRYCNHSLFLSLSSTWTSLLAPTRIFVYIPLIIGMYHQLPDFILHLCYAISTYQLL</sequence>
<dbReference type="PROSITE" id="PS50135">
    <property type="entry name" value="ZF_ZZ_2"/>
    <property type="match status" value="1"/>
</dbReference>
<comment type="caution">
    <text evidence="14">The sequence shown here is derived from an EMBL/GenBank/DDBJ whole genome shotgun (WGS) entry which is preliminary data.</text>
</comment>
<name>A0A4R0RR38_9APHY</name>
<dbReference type="GO" id="GO:0003713">
    <property type="term" value="F:transcription coactivator activity"/>
    <property type="evidence" value="ECO:0007669"/>
    <property type="project" value="TreeGrafter"/>
</dbReference>
<dbReference type="Pfam" id="PF04433">
    <property type="entry name" value="SWIRM"/>
    <property type="match status" value="1"/>
</dbReference>
<evidence type="ECO:0000313" key="14">
    <source>
        <dbReference type="EMBL" id="TCD66298.1"/>
    </source>
</evidence>
<dbReference type="Pfam" id="PF22941">
    <property type="entry name" value="TADA2A-like_3rd"/>
    <property type="match status" value="1"/>
</dbReference>
<gene>
    <name evidence="14" type="primary">ADA2</name>
    <name evidence="14" type="ORF">EIP91_001544</name>
</gene>
<evidence type="ECO:0000259" key="12">
    <source>
        <dbReference type="PROSITE" id="PS50934"/>
    </source>
</evidence>
<dbReference type="SUPFAM" id="SSF57850">
    <property type="entry name" value="RING/U-box"/>
    <property type="match status" value="1"/>
</dbReference>
<dbReference type="PANTHER" id="PTHR12374:SF20">
    <property type="entry name" value="TRANSCRIPTIONAL ADAPTER 2-ALPHA"/>
    <property type="match status" value="1"/>
</dbReference>
<dbReference type="EMBL" id="RWJN01000140">
    <property type="protein sequence ID" value="TCD66298.1"/>
    <property type="molecule type" value="Genomic_DNA"/>
</dbReference>
<proteinExistence type="predicted"/>